<dbReference type="Proteomes" id="UP000192923">
    <property type="component" value="Unassembled WGS sequence"/>
</dbReference>
<evidence type="ECO:0000256" key="9">
    <source>
        <dbReference type="ARBA" id="ARBA00023012"/>
    </source>
</evidence>
<evidence type="ECO:0000256" key="2">
    <source>
        <dbReference type="ARBA" id="ARBA00004370"/>
    </source>
</evidence>
<dbReference type="InterPro" id="IPR036097">
    <property type="entry name" value="HisK_dim/P_sf"/>
</dbReference>
<dbReference type="InterPro" id="IPR050428">
    <property type="entry name" value="TCS_sensor_his_kinase"/>
</dbReference>
<evidence type="ECO:0000256" key="10">
    <source>
        <dbReference type="ARBA" id="ARBA00023136"/>
    </source>
</evidence>
<dbReference type="SUPFAM" id="SSF55874">
    <property type="entry name" value="ATPase domain of HSP90 chaperone/DNA topoisomerase II/histidine kinase"/>
    <property type="match status" value="1"/>
</dbReference>
<protein>
    <recommendedName>
        <fullName evidence="3">histidine kinase</fullName>
        <ecNumber evidence="3">2.7.13.3</ecNumber>
    </recommendedName>
</protein>
<accession>A0A1Y6D9K2</accession>
<dbReference type="InterPro" id="IPR036890">
    <property type="entry name" value="HATPase_C_sf"/>
</dbReference>
<keyword evidence="9" id="KW-0902">Two-component regulatory system</keyword>
<dbReference type="InterPro" id="IPR003661">
    <property type="entry name" value="HisK_dim/P_dom"/>
</dbReference>
<dbReference type="SMART" id="SM00388">
    <property type="entry name" value="HisKA"/>
    <property type="match status" value="1"/>
</dbReference>
<dbReference type="InterPro" id="IPR003660">
    <property type="entry name" value="HAMP_dom"/>
</dbReference>
<dbReference type="RefSeq" id="WP_085216408.1">
    <property type="nucleotide sequence ID" value="NZ_FXAM01000002.1"/>
</dbReference>
<dbReference type="InterPro" id="IPR004358">
    <property type="entry name" value="Sig_transdc_His_kin-like_C"/>
</dbReference>
<evidence type="ECO:0000256" key="7">
    <source>
        <dbReference type="ARBA" id="ARBA00022777"/>
    </source>
</evidence>
<dbReference type="STRING" id="1760988.SAMN02949497_0397"/>
<dbReference type="GO" id="GO:0005886">
    <property type="term" value="C:plasma membrane"/>
    <property type="evidence" value="ECO:0007669"/>
    <property type="project" value="TreeGrafter"/>
</dbReference>
<evidence type="ECO:0000313" key="14">
    <source>
        <dbReference type="EMBL" id="SMF97373.1"/>
    </source>
</evidence>
<dbReference type="SMART" id="SM00304">
    <property type="entry name" value="HAMP"/>
    <property type="match status" value="1"/>
</dbReference>
<dbReference type="CDD" id="cd00082">
    <property type="entry name" value="HisKA"/>
    <property type="match status" value="1"/>
</dbReference>
<evidence type="ECO:0000259" key="12">
    <source>
        <dbReference type="PROSITE" id="PS50109"/>
    </source>
</evidence>
<name>A0A1Y6D9K2_9GAMM</name>
<evidence type="ECO:0000256" key="3">
    <source>
        <dbReference type="ARBA" id="ARBA00012438"/>
    </source>
</evidence>
<dbReference type="AlphaFoldDB" id="A0A1Y6D9K2"/>
<dbReference type="EMBL" id="FXAM01000002">
    <property type="protein sequence ID" value="SMF97373.1"/>
    <property type="molecule type" value="Genomic_DNA"/>
</dbReference>
<organism evidence="14 15">
    <name type="scientific">Methylomagnum ishizawai</name>
    <dbReference type="NCBI Taxonomy" id="1760988"/>
    <lineage>
        <taxon>Bacteria</taxon>
        <taxon>Pseudomonadati</taxon>
        <taxon>Pseudomonadota</taxon>
        <taxon>Gammaproteobacteria</taxon>
        <taxon>Methylococcales</taxon>
        <taxon>Methylococcaceae</taxon>
        <taxon>Methylomagnum</taxon>
    </lineage>
</organism>
<proteinExistence type="predicted"/>
<evidence type="ECO:0000256" key="8">
    <source>
        <dbReference type="ARBA" id="ARBA00022989"/>
    </source>
</evidence>
<sequence>MRKPQSLRKQLLLRLTLPLTLVVVLDTAVSYFVALHYTNQAYDRWLLDSARSLAQEVKTYKNKVTFELPPIAVEVFRWDDTDKTYFKVESEATGFMAGDRELPGPKPAALDKAQPSFSDGEFQGRPVRVVSVVTEPTETSGEVWVSVAETLRKRQSMMEEILLAVVLPQVLLVLVTGLHFWTGINRGLKPLRDLAGMIARRSPKELSPIPDSGVPLEVRSLTRTINELLRQLAEAMGAQRRFIENAAHQLRTPLAGLKVQAERALRADDLEDMRPALGRIKNAADRASHLTTQLLVLARSEPGMDATHPFVPVDLCQLARETCMDWVPKVLDRGMDLGFEPPDAPPPVVRGDPTLLRELLNNLIDNAVCYGPERGQIVVSVGNGPSPSLAVEDGGTGIPDMERERVFERFYRIPGSPGEGCGLGLAIVREIAELHAARIGIGTGPGQRGTRFEVVFDREAGG</sequence>
<dbReference type="Gene3D" id="3.30.565.10">
    <property type="entry name" value="Histidine kinase-like ATPase, C-terminal domain"/>
    <property type="match status" value="1"/>
</dbReference>
<dbReference type="SMART" id="SM00387">
    <property type="entry name" value="HATPase_c"/>
    <property type="match status" value="1"/>
</dbReference>
<dbReference type="EC" id="2.7.13.3" evidence="3"/>
<dbReference type="SUPFAM" id="SSF47384">
    <property type="entry name" value="Homodimeric domain of signal transducing histidine kinase"/>
    <property type="match status" value="1"/>
</dbReference>
<dbReference type="InterPro" id="IPR013727">
    <property type="entry name" value="2CSK_N"/>
</dbReference>
<keyword evidence="15" id="KW-1185">Reference proteome</keyword>
<evidence type="ECO:0000313" key="15">
    <source>
        <dbReference type="Proteomes" id="UP000192923"/>
    </source>
</evidence>
<feature type="transmembrane region" description="Helical" evidence="11">
    <location>
        <begin position="161"/>
        <end position="182"/>
    </location>
</feature>
<keyword evidence="6 11" id="KW-0812">Transmembrane</keyword>
<dbReference type="InterPro" id="IPR003594">
    <property type="entry name" value="HATPase_dom"/>
</dbReference>
<dbReference type="OrthoDB" id="9809766at2"/>
<evidence type="ECO:0000259" key="13">
    <source>
        <dbReference type="PROSITE" id="PS50885"/>
    </source>
</evidence>
<dbReference type="Pfam" id="PF00512">
    <property type="entry name" value="HisKA"/>
    <property type="match status" value="1"/>
</dbReference>
<keyword evidence="5" id="KW-0808">Transferase</keyword>
<evidence type="ECO:0000256" key="4">
    <source>
        <dbReference type="ARBA" id="ARBA00022553"/>
    </source>
</evidence>
<dbReference type="PANTHER" id="PTHR45436">
    <property type="entry name" value="SENSOR HISTIDINE KINASE YKOH"/>
    <property type="match status" value="1"/>
</dbReference>
<evidence type="ECO:0000256" key="1">
    <source>
        <dbReference type="ARBA" id="ARBA00000085"/>
    </source>
</evidence>
<dbReference type="PROSITE" id="PS50885">
    <property type="entry name" value="HAMP"/>
    <property type="match status" value="1"/>
</dbReference>
<evidence type="ECO:0000256" key="5">
    <source>
        <dbReference type="ARBA" id="ARBA00022679"/>
    </source>
</evidence>
<dbReference type="InterPro" id="IPR005467">
    <property type="entry name" value="His_kinase_dom"/>
</dbReference>
<dbReference type="Pfam" id="PF08521">
    <property type="entry name" value="2CSK_N"/>
    <property type="match status" value="1"/>
</dbReference>
<dbReference type="PRINTS" id="PR00344">
    <property type="entry name" value="BCTRLSENSOR"/>
</dbReference>
<keyword evidence="7 14" id="KW-0418">Kinase</keyword>
<keyword evidence="10 11" id="KW-0472">Membrane</keyword>
<evidence type="ECO:0000256" key="11">
    <source>
        <dbReference type="SAM" id="Phobius"/>
    </source>
</evidence>
<dbReference type="Gene3D" id="1.10.287.130">
    <property type="match status" value="1"/>
</dbReference>
<feature type="transmembrane region" description="Helical" evidence="11">
    <location>
        <begin position="12"/>
        <end position="37"/>
    </location>
</feature>
<gene>
    <name evidence="14" type="ORF">SAMN02949497_0397</name>
</gene>
<dbReference type="PROSITE" id="PS50109">
    <property type="entry name" value="HIS_KIN"/>
    <property type="match status" value="1"/>
</dbReference>
<comment type="subcellular location">
    <subcellularLocation>
        <location evidence="2">Membrane</location>
    </subcellularLocation>
</comment>
<keyword evidence="8 11" id="KW-1133">Transmembrane helix</keyword>
<keyword evidence="4" id="KW-0597">Phosphoprotein</keyword>
<feature type="domain" description="Histidine kinase" evidence="12">
    <location>
        <begin position="245"/>
        <end position="460"/>
    </location>
</feature>
<evidence type="ECO:0000256" key="6">
    <source>
        <dbReference type="ARBA" id="ARBA00022692"/>
    </source>
</evidence>
<dbReference type="GO" id="GO:0000155">
    <property type="term" value="F:phosphorelay sensor kinase activity"/>
    <property type="evidence" value="ECO:0007669"/>
    <property type="project" value="InterPro"/>
</dbReference>
<feature type="domain" description="HAMP" evidence="13">
    <location>
        <begin position="185"/>
        <end position="237"/>
    </location>
</feature>
<dbReference type="Pfam" id="PF02518">
    <property type="entry name" value="HATPase_c"/>
    <property type="match status" value="1"/>
</dbReference>
<reference evidence="14 15" key="1">
    <citation type="submission" date="2016-12" db="EMBL/GenBank/DDBJ databases">
        <authorList>
            <person name="Song W.-J."/>
            <person name="Kurnit D.M."/>
        </authorList>
    </citation>
    <scope>NUCLEOTIDE SEQUENCE [LARGE SCALE GENOMIC DNA]</scope>
    <source>
        <strain evidence="14 15">175</strain>
    </source>
</reference>
<comment type="catalytic activity">
    <reaction evidence="1">
        <text>ATP + protein L-histidine = ADP + protein N-phospho-L-histidine.</text>
        <dbReference type="EC" id="2.7.13.3"/>
    </reaction>
</comment>
<dbReference type="PANTHER" id="PTHR45436:SF1">
    <property type="entry name" value="SENSOR PROTEIN QSEC"/>
    <property type="match status" value="1"/>
</dbReference>